<dbReference type="SUPFAM" id="SSF46626">
    <property type="entry name" value="Cytochrome c"/>
    <property type="match status" value="1"/>
</dbReference>
<organism evidence="5 6">
    <name type="scientific">Fuerstiella marisgermanici</name>
    <dbReference type="NCBI Taxonomy" id="1891926"/>
    <lineage>
        <taxon>Bacteria</taxon>
        <taxon>Pseudomonadati</taxon>
        <taxon>Planctomycetota</taxon>
        <taxon>Planctomycetia</taxon>
        <taxon>Planctomycetales</taxon>
        <taxon>Planctomycetaceae</taxon>
        <taxon>Fuerstiella</taxon>
    </lineage>
</organism>
<feature type="domain" description="LamG-like jellyroll fold" evidence="4">
    <location>
        <begin position="479"/>
        <end position="617"/>
    </location>
</feature>
<dbReference type="STRING" id="1891926.Fuma_05770"/>
<evidence type="ECO:0000256" key="2">
    <source>
        <dbReference type="ARBA" id="ARBA00023157"/>
    </source>
</evidence>
<dbReference type="InterPro" id="IPR022655">
    <property type="entry name" value="DUF1553"/>
</dbReference>
<dbReference type="Gene3D" id="2.60.120.200">
    <property type="match status" value="1"/>
</dbReference>
<dbReference type="GO" id="GO:0020037">
    <property type="term" value="F:heme binding"/>
    <property type="evidence" value="ECO:0007669"/>
    <property type="project" value="InterPro"/>
</dbReference>
<gene>
    <name evidence="5" type="ORF">Fuma_05770</name>
</gene>
<dbReference type="AlphaFoldDB" id="A0A1P8WPX0"/>
<feature type="signal peptide" evidence="3">
    <location>
        <begin position="1"/>
        <end position="19"/>
    </location>
</feature>
<dbReference type="Pfam" id="PF07583">
    <property type="entry name" value="PSCyt2"/>
    <property type="match status" value="1"/>
</dbReference>
<dbReference type="Proteomes" id="UP000187735">
    <property type="component" value="Chromosome"/>
</dbReference>
<keyword evidence="2" id="KW-1015">Disulfide bond</keyword>
<dbReference type="OrthoDB" id="127107at2"/>
<evidence type="ECO:0000313" key="6">
    <source>
        <dbReference type="Proteomes" id="UP000187735"/>
    </source>
</evidence>
<evidence type="ECO:0000256" key="3">
    <source>
        <dbReference type="SAM" id="SignalP"/>
    </source>
</evidence>
<protein>
    <submittedName>
        <fullName evidence="5">Planctomycete cytochrome C</fullName>
    </submittedName>
</protein>
<dbReference type="Pfam" id="PF07635">
    <property type="entry name" value="PSCyt1"/>
    <property type="match status" value="1"/>
</dbReference>
<dbReference type="InterPro" id="IPR006558">
    <property type="entry name" value="LamG-like"/>
</dbReference>
<proteinExistence type="predicted"/>
<evidence type="ECO:0000259" key="4">
    <source>
        <dbReference type="SMART" id="SM00560"/>
    </source>
</evidence>
<dbReference type="KEGG" id="fmr:Fuma_05770"/>
<dbReference type="SUPFAM" id="SSF49899">
    <property type="entry name" value="Concanavalin A-like lectins/glucanases"/>
    <property type="match status" value="1"/>
</dbReference>
<dbReference type="InterPro" id="IPR013320">
    <property type="entry name" value="ConA-like_dom_sf"/>
</dbReference>
<keyword evidence="1 3" id="KW-0732">Signal</keyword>
<evidence type="ECO:0000313" key="5">
    <source>
        <dbReference type="EMBL" id="APZ96102.1"/>
    </source>
</evidence>
<accession>A0A1P8WPX0</accession>
<dbReference type="InterPro" id="IPR011429">
    <property type="entry name" value="Cyt_c_Planctomycete-type"/>
</dbReference>
<dbReference type="SMART" id="SM00560">
    <property type="entry name" value="LamGL"/>
    <property type="match status" value="1"/>
</dbReference>
<feature type="chain" id="PRO_5013156847" evidence="3">
    <location>
        <begin position="20"/>
        <end position="1043"/>
    </location>
</feature>
<dbReference type="EMBL" id="CP017641">
    <property type="protein sequence ID" value="APZ96102.1"/>
    <property type="molecule type" value="Genomic_DNA"/>
</dbReference>
<evidence type="ECO:0000256" key="1">
    <source>
        <dbReference type="ARBA" id="ARBA00022729"/>
    </source>
</evidence>
<dbReference type="PANTHER" id="PTHR35889:SF3">
    <property type="entry name" value="F-BOX DOMAIN-CONTAINING PROTEIN"/>
    <property type="match status" value="1"/>
</dbReference>
<dbReference type="RefSeq" id="WP_077027172.1">
    <property type="nucleotide sequence ID" value="NZ_CP017641.1"/>
</dbReference>
<dbReference type="Pfam" id="PF07587">
    <property type="entry name" value="PSD1"/>
    <property type="match status" value="1"/>
</dbReference>
<keyword evidence="6" id="KW-1185">Reference proteome</keyword>
<dbReference type="Pfam" id="PF13385">
    <property type="entry name" value="Laminin_G_3"/>
    <property type="match status" value="1"/>
</dbReference>
<name>A0A1P8WPX0_9PLAN</name>
<reference evidence="5 6" key="1">
    <citation type="journal article" date="2016" name="Front. Microbiol.">
        <title>Fuerstia marisgermanicae gen. nov., sp. nov., an Unusual Member of the Phylum Planctomycetes from the German Wadden Sea.</title>
        <authorList>
            <person name="Kohn T."/>
            <person name="Heuer A."/>
            <person name="Jogler M."/>
            <person name="Vollmers J."/>
            <person name="Boedeker C."/>
            <person name="Bunk B."/>
            <person name="Rast P."/>
            <person name="Borchert D."/>
            <person name="Glockner I."/>
            <person name="Freese H.M."/>
            <person name="Klenk H.P."/>
            <person name="Overmann J."/>
            <person name="Kaster A.K."/>
            <person name="Rohde M."/>
            <person name="Wiegand S."/>
            <person name="Jogler C."/>
        </authorList>
    </citation>
    <scope>NUCLEOTIDE SEQUENCE [LARGE SCALE GENOMIC DNA]</scope>
    <source>
        <strain evidence="5 6">NH11</strain>
    </source>
</reference>
<dbReference type="InterPro" id="IPR036909">
    <property type="entry name" value="Cyt_c-like_dom_sf"/>
</dbReference>
<dbReference type="PANTHER" id="PTHR35889">
    <property type="entry name" value="CYCLOINULO-OLIGOSACCHARIDE FRUCTANOTRANSFERASE-RELATED"/>
    <property type="match status" value="1"/>
</dbReference>
<dbReference type="GO" id="GO:0009055">
    <property type="term" value="F:electron transfer activity"/>
    <property type="evidence" value="ECO:0007669"/>
    <property type="project" value="InterPro"/>
</dbReference>
<dbReference type="InterPro" id="IPR011444">
    <property type="entry name" value="DUF1549"/>
</dbReference>
<sequence precursor="true">MKYVASFLAAIGLLPSAFAAEVTFNRDIRPLLSTACNKCHGPDAAHREADLRLDNEDGIRHAFDDGLNSEGWKRITSTDPDVVMPPPDSHVELKPQDIAAIKAWVEAGAAYEGHWSFIPPTKPAVPEFTTDAARNWPRNPIDAFILQRLLANKVQPNADADKERLLRRITLDLTGLPPSIADIDAFLADKSEAAYETVVDRLLKSPHFGERMTVVWMDAARYGDTSVFHADGPRSMWPWRDWAIDAYNSNKPFDQFTMEQLAGDLLPNATTQQKVATGFLRNNATTDEGGLIEEEYRVEYAIDRVKTTSIVWMGLSMECAQCHNHKYDPITQKEYYQFFAYFNQSADRGKQTRNGNAVPTVDLFDSVKIGEAETLERQLADTARDLDKRSKVAEGEYQKWVAIAASKVSGLPLLPTGMTAHVPLDEGKGRVIVDATNAERNGKLHGAEKWADGKFGKSFDCDSTNFIDMGDAGDFDGSHGFSYGAWIKPKGTASGAPIARMNNANAFRGYDLHISGGVIEPHIIHRWPDDAIKVRTKNKLKPDEWQHVFVTYDGSGKASGVKIYVDGKPQEWTIEQDGLAGTIKSKGPFYLGRRNGGSHFNGLIDDVRVYARSLAEAEVAAISGNDVVTPLLAKAAAERSDAENATLRKHYLNVVDEPYKTLLRQQAKLTSQIAELKQPVANVMIMNDAEEMRKTYVLARGDYASPLKDHTVQPGVPAALPALQAGASSNRLGLATWLTQPNHPLTARVAVNRYWAMLFGEGIVRSLEDFGAQGEWPSHPALLDWLAVDFVENGWDIKRTIKQMVMSSTYRQSSAVTSEKLAADPENRLLSRGSRFRLQAEFVRDNALAASGLLVPDIGGPGVKPYQPPGLWNEVSLDGNLRFEPDSGEKLYRRSMYTYWKRSAPAPSMTIFDAPTREKCSLKRSRTNTPLQALVTMNDPQFVEAARVLAEAALRANGTSTEQQISFAYRRAAGVIPSAGILAVLREAYAEELERFRSDPESAEKFLSIGDSKRDESLDVATHAALTAVCSMILNLDETLTRG</sequence>